<reference evidence="9 10" key="1">
    <citation type="submission" date="2020-08" db="EMBL/GenBank/DDBJ databases">
        <title>Novel species isolated from subtropical streams in China.</title>
        <authorList>
            <person name="Lu H."/>
        </authorList>
    </citation>
    <scope>NUCLEOTIDE SEQUENCE [LARGE SCALE GENOMIC DNA]</scope>
    <source>
        <strain evidence="9 10">CCTCC AB 2015119</strain>
    </source>
</reference>
<sequence length="300" mass="33798">MTGYATSTQETDAGTITIEIKSVNSRFLDLQFRINDDFRSVESLFRDAISRKLARGKVECRFSFGKKTTETSNKALNTTILGQLISFQNNLKSHFPDAAPFTVNELLRWPGVIEEAEINAESLQNTIIRSINDTLEAFITSREREGAALEQVLLSRVAAMEEIVERIKPLMPQMLQQFQQKSVARLEEALGLAQPANGNNAAQTITREEAFDRIRQEVTVYGIRVDVAEELARLSAHLTETRHILKKGGQVGKRLDFMMQELNREANTLGSKAALKELADASMELKLLIEQMREQVQNLE</sequence>
<feature type="domain" description="Endoribonuclease YicC-like C-terminal" evidence="8">
    <location>
        <begin position="205"/>
        <end position="300"/>
    </location>
</feature>
<comment type="caution">
    <text evidence="9">The sequence shown here is derived from an EMBL/GenBank/DDBJ whole genome shotgun (WGS) entry which is preliminary data.</text>
</comment>
<evidence type="ECO:0000259" key="7">
    <source>
        <dbReference type="Pfam" id="PF03755"/>
    </source>
</evidence>
<keyword evidence="10" id="KW-1185">Reference proteome</keyword>
<keyword evidence="2" id="KW-0540">Nuclease</keyword>
<evidence type="ECO:0000256" key="6">
    <source>
        <dbReference type="SAM" id="Coils"/>
    </source>
</evidence>
<dbReference type="RefSeq" id="WP_190478825.1">
    <property type="nucleotide sequence ID" value="NZ_JACOFT010000002.1"/>
</dbReference>
<name>A0ABR6XE11_9BURK</name>
<evidence type="ECO:0000256" key="4">
    <source>
        <dbReference type="ARBA" id="ARBA00022801"/>
    </source>
</evidence>
<evidence type="ECO:0000256" key="1">
    <source>
        <dbReference type="ARBA" id="ARBA00001968"/>
    </source>
</evidence>
<protein>
    <submittedName>
        <fullName evidence="9">YicC family protein</fullName>
    </submittedName>
</protein>
<evidence type="ECO:0000313" key="10">
    <source>
        <dbReference type="Proteomes" id="UP000637632"/>
    </source>
</evidence>
<proteinExistence type="inferred from homology"/>
<dbReference type="EMBL" id="JACOFT010000002">
    <property type="protein sequence ID" value="MBC3811145.1"/>
    <property type="molecule type" value="Genomic_DNA"/>
</dbReference>
<dbReference type="InterPro" id="IPR013527">
    <property type="entry name" value="YicC-like_N"/>
</dbReference>
<gene>
    <name evidence="9" type="ORF">H8K26_06790</name>
</gene>
<dbReference type="PANTHER" id="PTHR30636">
    <property type="entry name" value="UPF0701 PROTEIN YICC"/>
    <property type="match status" value="1"/>
</dbReference>
<evidence type="ECO:0000256" key="2">
    <source>
        <dbReference type="ARBA" id="ARBA00022722"/>
    </source>
</evidence>
<feature type="coiled-coil region" evidence="6">
    <location>
        <begin position="271"/>
        <end position="298"/>
    </location>
</feature>
<comment type="cofactor">
    <cofactor evidence="1">
        <name>a divalent metal cation</name>
        <dbReference type="ChEBI" id="CHEBI:60240"/>
    </cofactor>
</comment>
<keyword evidence="3" id="KW-0255">Endonuclease</keyword>
<feature type="domain" description="Endoribonuclease YicC-like N-terminal" evidence="7">
    <location>
        <begin position="1"/>
        <end position="150"/>
    </location>
</feature>
<comment type="similarity">
    <text evidence="5">Belongs to the YicC/YloC family.</text>
</comment>
<evidence type="ECO:0000313" key="9">
    <source>
        <dbReference type="EMBL" id="MBC3811145.1"/>
    </source>
</evidence>
<dbReference type="Pfam" id="PF08340">
    <property type="entry name" value="YicC-like_C"/>
    <property type="match status" value="1"/>
</dbReference>
<dbReference type="NCBIfam" id="TIGR00255">
    <property type="entry name" value="YicC/YloC family endoribonuclease"/>
    <property type="match status" value="1"/>
</dbReference>
<dbReference type="InterPro" id="IPR013551">
    <property type="entry name" value="YicC-like_C"/>
</dbReference>
<dbReference type="InterPro" id="IPR005229">
    <property type="entry name" value="YicC/YloC-like"/>
</dbReference>
<accession>A0ABR6XE11</accession>
<dbReference type="PANTHER" id="PTHR30636:SF3">
    <property type="entry name" value="UPF0701 PROTEIN YICC"/>
    <property type="match status" value="1"/>
</dbReference>
<dbReference type="Proteomes" id="UP000637632">
    <property type="component" value="Unassembled WGS sequence"/>
</dbReference>
<keyword evidence="6" id="KW-0175">Coiled coil</keyword>
<evidence type="ECO:0000259" key="8">
    <source>
        <dbReference type="Pfam" id="PF08340"/>
    </source>
</evidence>
<evidence type="ECO:0000256" key="3">
    <source>
        <dbReference type="ARBA" id="ARBA00022759"/>
    </source>
</evidence>
<organism evidence="9 10">
    <name type="scientific">Undibacterium aquatile</name>
    <dbReference type="NCBI Taxonomy" id="1537398"/>
    <lineage>
        <taxon>Bacteria</taxon>
        <taxon>Pseudomonadati</taxon>
        <taxon>Pseudomonadota</taxon>
        <taxon>Betaproteobacteria</taxon>
        <taxon>Burkholderiales</taxon>
        <taxon>Oxalobacteraceae</taxon>
        <taxon>Undibacterium</taxon>
    </lineage>
</organism>
<keyword evidence="4" id="KW-0378">Hydrolase</keyword>
<evidence type="ECO:0000256" key="5">
    <source>
        <dbReference type="ARBA" id="ARBA00035648"/>
    </source>
</evidence>
<dbReference type="Pfam" id="PF03755">
    <property type="entry name" value="YicC-like_N"/>
    <property type="match status" value="1"/>
</dbReference>